<dbReference type="PANTHER" id="PTHR30419">
    <property type="entry name" value="HTH-TYPE TRANSCRIPTIONAL REGULATOR YBHD"/>
    <property type="match status" value="1"/>
</dbReference>
<proteinExistence type="inferred from homology"/>
<dbReference type="Proteomes" id="UP001177341">
    <property type="component" value="Unassembled WGS sequence"/>
</dbReference>
<dbReference type="Pfam" id="PF00126">
    <property type="entry name" value="HTH_1"/>
    <property type="match status" value="1"/>
</dbReference>
<gene>
    <name evidence="6" type="ORF">Q8W30_01645</name>
</gene>
<dbReference type="Gene3D" id="1.10.10.10">
    <property type="entry name" value="Winged helix-like DNA-binding domain superfamily/Winged helix DNA-binding domain"/>
    <property type="match status" value="1"/>
</dbReference>
<sequence length="315" mass="34374">MLPINYRHLIAFIAVSRQGSFTQAAAHLHVTQSTLTATIKQLESQTGIQLLDRTTRRVHLTQAGERFFPVAERLVSDFDAALSDLKASALQQQGSVSLAASASVVSTLLPNVIAQYRQDFPNVAMTIIEEGASGIESGVDDNRADFGIGSNHSNQPTLHYTPLIKDQYGVVLPQDHPILDQNPTLINPSDITSFPQIFLTKDNGIRLQLDEYLQQWPTISKRAAVEATTPATLASLIKSGMGVSILPALAASTSAFTELTFVPLDQPDMYRELCLITRRGRSLSPAGEELMRRVIELLKDITLPPGVEKAAHLLI</sequence>
<organism evidence="6 7">
    <name type="scientific">Neptunomonas phycophila</name>
    <dbReference type="NCBI Taxonomy" id="1572645"/>
    <lineage>
        <taxon>Bacteria</taxon>
        <taxon>Pseudomonadati</taxon>
        <taxon>Pseudomonadota</taxon>
        <taxon>Gammaproteobacteria</taxon>
        <taxon>Oceanospirillales</taxon>
        <taxon>Oceanospirillaceae</taxon>
        <taxon>Neptunomonas</taxon>
    </lineage>
</organism>
<evidence type="ECO:0000256" key="2">
    <source>
        <dbReference type="ARBA" id="ARBA00023015"/>
    </source>
</evidence>
<evidence type="ECO:0000256" key="1">
    <source>
        <dbReference type="ARBA" id="ARBA00009437"/>
    </source>
</evidence>
<dbReference type="InterPro" id="IPR036388">
    <property type="entry name" value="WH-like_DNA-bd_sf"/>
</dbReference>
<evidence type="ECO:0000313" key="6">
    <source>
        <dbReference type="EMBL" id="MDP2521259.1"/>
    </source>
</evidence>
<dbReference type="PROSITE" id="PS50931">
    <property type="entry name" value="HTH_LYSR"/>
    <property type="match status" value="1"/>
</dbReference>
<dbReference type="RefSeq" id="WP_215151797.1">
    <property type="nucleotide sequence ID" value="NZ_JAHHDZ010000012.1"/>
</dbReference>
<dbReference type="CDD" id="cd08440">
    <property type="entry name" value="PBP2_LTTR_like_4"/>
    <property type="match status" value="1"/>
</dbReference>
<dbReference type="SUPFAM" id="SSF53850">
    <property type="entry name" value="Periplasmic binding protein-like II"/>
    <property type="match status" value="1"/>
</dbReference>
<feature type="domain" description="HTH lysR-type" evidence="5">
    <location>
        <begin position="4"/>
        <end position="61"/>
    </location>
</feature>
<comment type="similarity">
    <text evidence="1">Belongs to the LysR transcriptional regulatory family.</text>
</comment>
<comment type="caution">
    <text evidence="6">The sequence shown here is derived from an EMBL/GenBank/DDBJ whole genome shotgun (WGS) entry which is preliminary data.</text>
</comment>
<dbReference type="InterPro" id="IPR050950">
    <property type="entry name" value="HTH-type_LysR_regulators"/>
</dbReference>
<keyword evidence="2" id="KW-0805">Transcription regulation</keyword>
<keyword evidence="4" id="KW-0804">Transcription</keyword>
<evidence type="ECO:0000259" key="5">
    <source>
        <dbReference type="PROSITE" id="PS50931"/>
    </source>
</evidence>
<keyword evidence="7" id="KW-1185">Reference proteome</keyword>
<dbReference type="InterPro" id="IPR036390">
    <property type="entry name" value="WH_DNA-bd_sf"/>
</dbReference>
<dbReference type="InterPro" id="IPR005119">
    <property type="entry name" value="LysR_subst-bd"/>
</dbReference>
<name>A0ABT9EQB1_9GAMM</name>
<dbReference type="Gene3D" id="3.40.190.290">
    <property type="match status" value="1"/>
</dbReference>
<evidence type="ECO:0000256" key="4">
    <source>
        <dbReference type="ARBA" id="ARBA00023163"/>
    </source>
</evidence>
<reference evidence="6" key="1">
    <citation type="submission" date="2023-07" db="EMBL/GenBank/DDBJ databases">
        <title>Genome content predicts the carbon catabolic preferences of heterotrophic bacteria.</title>
        <authorList>
            <person name="Gralka M."/>
        </authorList>
    </citation>
    <scope>NUCLEOTIDE SEQUENCE</scope>
    <source>
        <strain evidence="6">5G01</strain>
    </source>
</reference>
<accession>A0ABT9EQB1</accession>
<dbReference type="InterPro" id="IPR000847">
    <property type="entry name" value="LysR_HTH_N"/>
</dbReference>
<protein>
    <submittedName>
        <fullName evidence="6">LysR family transcriptional regulator</fullName>
    </submittedName>
</protein>
<dbReference type="SUPFAM" id="SSF46785">
    <property type="entry name" value="Winged helix' DNA-binding domain"/>
    <property type="match status" value="1"/>
</dbReference>
<keyword evidence="3" id="KW-0238">DNA-binding</keyword>
<evidence type="ECO:0000256" key="3">
    <source>
        <dbReference type="ARBA" id="ARBA00023125"/>
    </source>
</evidence>
<evidence type="ECO:0000313" key="7">
    <source>
        <dbReference type="Proteomes" id="UP001177341"/>
    </source>
</evidence>
<dbReference type="EMBL" id="JAUYVO010000001">
    <property type="protein sequence ID" value="MDP2521259.1"/>
    <property type="molecule type" value="Genomic_DNA"/>
</dbReference>
<dbReference type="PANTHER" id="PTHR30419:SF8">
    <property type="entry name" value="NITROGEN ASSIMILATION TRANSCRIPTIONAL ACTIVATOR-RELATED"/>
    <property type="match status" value="1"/>
</dbReference>
<dbReference type="PRINTS" id="PR00039">
    <property type="entry name" value="HTHLYSR"/>
</dbReference>
<dbReference type="Pfam" id="PF03466">
    <property type="entry name" value="LysR_substrate"/>
    <property type="match status" value="1"/>
</dbReference>